<proteinExistence type="predicted"/>
<name>A0A023DK65_9BACL</name>
<keyword evidence="2" id="KW-1185">Reference proteome</keyword>
<reference evidence="1 2" key="1">
    <citation type="submission" date="2014-04" db="EMBL/GenBank/DDBJ databases">
        <title>Whole genome shotgun sequence of Geobacillus caldoxylosilyticus NBRC 107762.</title>
        <authorList>
            <person name="Hosoyama A."/>
            <person name="Hosoyama Y."/>
            <person name="Katano-Makiyama Y."/>
            <person name="Tsuchikane K."/>
            <person name="Ohji S."/>
            <person name="Ichikawa N."/>
            <person name="Yamazoe A."/>
            <person name="Fujita N."/>
        </authorList>
    </citation>
    <scope>NUCLEOTIDE SEQUENCE [LARGE SCALE GENOMIC DNA]</scope>
    <source>
        <strain evidence="1 2">NBRC 107762</strain>
    </source>
</reference>
<sequence>MSSKGFILLTSNTGEVDIYRRFVKDFEATLEFWLDTQSIAPSHLFNRRDSLGGVFYQVCSPFIHRAGVDPDSVLDF</sequence>
<dbReference type="EMBL" id="BAWO01000084">
    <property type="protein sequence ID" value="GAJ41664.1"/>
    <property type="molecule type" value="Genomic_DNA"/>
</dbReference>
<evidence type="ECO:0000313" key="2">
    <source>
        <dbReference type="Proteomes" id="UP000023561"/>
    </source>
</evidence>
<dbReference type="Proteomes" id="UP000023561">
    <property type="component" value="Unassembled WGS sequence"/>
</dbReference>
<dbReference type="AlphaFoldDB" id="A0A023DK65"/>
<comment type="caution">
    <text evidence="1">The sequence shown here is derived from an EMBL/GenBank/DDBJ whole genome shotgun (WGS) entry which is preliminary data.</text>
</comment>
<evidence type="ECO:0000313" key="1">
    <source>
        <dbReference type="EMBL" id="GAJ41664.1"/>
    </source>
</evidence>
<gene>
    <name evidence="1" type="ORF">GCA01S_084_00070</name>
</gene>
<organism evidence="1 2">
    <name type="scientific">Parageobacillus caldoxylosilyticus NBRC 107762</name>
    <dbReference type="NCBI Taxonomy" id="1220594"/>
    <lineage>
        <taxon>Bacteria</taxon>
        <taxon>Bacillati</taxon>
        <taxon>Bacillota</taxon>
        <taxon>Bacilli</taxon>
        <taxon>Bacillales</taxon>
        <taxon>Anoxybacillaceae</taxon>
        <taxon>Saccharococcus</taxon>
    </lineage>
</organism>
<accession>A0A023DK65</accession>
<protein>
    <submittedName>
        <fullName evidence="1">Uncharacterized protein</fullName>
    </submittedName>
</protein>